<name>A0A0N4Z6K7_PARTI</name>
<sequence>MNNYILLHIFLLFLFSICCLINLLLCAVLIFISINGYEGEDKIDWALIFSFSIFIFLTISLIIAYISWRRTEKDFLLILCVTFTIGQCLCIVVTGIAFFANETYSSSATFEQNPYRWLESNRWITISTVIFLLPVYLCQLFVINRYAGREYRSMPTNNHDDIIIRKKTPYNNSQKKFKKIIK</sequence>
<evidence type="ECO:0000313" key="3">
    <source>
        <dbReference type="WBParaSite" id="PTRK_0000281300.2"/>
    </source>
</evidence>
<organism evidence="2 3">
    <name type="scientific">Parastrongyloides trichosuri</name>
    <name type="common">Possum-specific nematode worm</name>
    <dbReference type="NCBI Taxonomy" id="131310"/>
    <lineage>
        <taxon>Eukaryota</taxon>
        <taxon>Metazoa</taxon>
        <taxon>Ecdysozoa</taxon>
        <taxon>Nematoda</taxon>
        <taxon>Chromadorea</taxon>
        <taxon>Rhabditida</taxon>
        <taxon>Tylenchina</taxon>
        <taxon>Panagrolaimomorpha</taxon>
        <taxon>Strongyloidoidea</taxon>
        <taxon>Strongyloididae</taxon>
        <taxon>Parastrongyloides</taxon>
    </lineage>
</organism>
<keyword evidence="1" id="KW-0472">Membrane</keyword>
<feature type="transmembrane region" description="Helical" evidence="1">
    <location>
        <begin position="75"/>
        <end position="100"/>
    </location>
</feature>
<proteinExistence type="predicted"/>
<keyword evidence="2" id="KW-1185">Reference proteome</keyword>
<keyword evidence="1" id="KW-1133">Transmembrane helix</keyword>
<accession>A0A0N4Z6K7</accession>
<reference evidence="3" key="1">
    <citation type="submission" date="2017-02" db="UniProtKB">
        <authorList>
            <consortium name="WormBaseParasite"/>
        </authorList>
    </citation>
    <scope>IDENTIFICATION</scope>
</reference>
<feature type="transmembrane region" description="Helical" evidence="1">
    <location>
        <begin position="7"/>
        <end position="34"/>
    </location>
</feature>
<dbReference type="WBParaSite" id="PTRK_0000281300.2">
    <property type="protein sequence ID" value="PTRK_0000281300.2"/>
    <property type="gene ID" value="PTRK_0000281300"/>
</dbReference>
<dbReference type="Proteomes" id="UP000038045">
    <property type="component" value="Unplaced"/>
</dbReference>
<protein>
    <submittedName>
        <fullName evidence="3">Uncharacterized protein</fullName>
    </submittedName>
</protein>
<feature type="transmembrane region" description="Helical" evidence="1">
    <location>
        <begin position="46"/>
        <end position="68"/>
    </location>
</feature>
<evidence type="ECO:0000313" key="2">
    <source>
        <dbReference type="Proteomes" id="UP000038045"/>
    </source>
</evidence>
<feature type="transmembrane region" description="Helical" evidence="1">
    <location>
        <begin position="123"/>
        <end position="143"/>
    </location>
</feature>
<keyword evidence="1" id="KW-0812">Transmembrane</keyword>
<dbReference type="AlphaFoldDB" id="A0A0N4Z6K7"/>
<evidence type="ECO:0000256" key="1">
    <source>
        <dbReference type="SAM" id="Phobius"/>
    </source>
</evidence>